<gene>
    <name evidence="1" type="ORF">KIN_30950</name>
</gene>
<evidence type="ECO:0008006" key="3">
    <source>
        <dbReference type="Google" id="ProtNLM"/>
    </source>
</evidence>
<dbReference type="InterPro" id="IPR029063">
    <property type="entry name" value="SAM-dependent_MTases_sf"/>
</dbReference>
<accession>A0A6N6JI56</accession>
<dbReference type="Gene3D" id="3.40.50.150">
    <property type="entry name" value="Vaccinia Virus protein VP39"/>
    <property type="match status" value="1"/>
</dbReference>
<reference evidence="1 2" key="1">
    <citation type="submission" date="2019-12" db="EMBL/GenBank/DDBJ databases">
        <title>Litoreibacter badius sp. nov., a novel bacteriochlorophyll a-containing bacterium in the genus Litoreibacter.</title>
        <authorList>
            <person name="Kanamuro M."/>
            <person name="Takabe Y."/>
            <person name="Mori K."/>
            <person name="Takaichi S."/>
            <person name="Hanada S."/>
        </authorList>
    </citation>
    <scope>NUCLEOTIDE SEQUENCE [LARGE SCALE GENOMIC DNA]</scope>
    <source>
        <strain evidence="1 2">K6</strain>
    </source>
</reference>
<keyword evidence="2" id="KW-1185">Reference proteome</keyword>
<evidence type="ECO:0000313" key="1">
    <source>
        <dbReference type="EMBL" id="GFE66021.1"/>
    </source>
</evidence>
<dbReference type="Pfam" id="PF13578">
    <property type="entry name" value="Methyltransf_24"/>
    <property type="match status" value="1"/>
</dbReference>
<dbReference type="AlphaFoldDB" id="A0A6N6JI56"/>
<proteinExistence type="predicted"/>
<protein>
    <recommendedName>
        <fullName evidence="3">Methyltransferase domain-containing protein</fullName>
    </recommendedName>
</protein>
<comment type="caution">
    <text evidence="1">The sequence shown here is derived from an EMBL/GenBank/DDBJ whole genome shotgun (WGS) entry which is preliminary data.</text>
</comment>
<sequence>MNFSGYLSMQYDLVETRIIDLATSYRGRTSLVPAVVDALNVTRMAEVGVWRGEFSDLLLRSCPDLEHYVMVDPWRHLAQWDKPLNKKDAALERDYQTAMAATAHAVEKRHVMRGTTLEVAHEIPEGDLDFAYIDGDHTLRGVLIDLLKFYPKLRQGGVMWGDDFVQNIWQHGEAHEPTLVFPTAIYIAELMGDPIIALPDSQFAIIKTGGAGFALRDPFNLVSAPTVLAAARVKG</sequence>
<dbReference type="EMBL" id="BLJE01000003">
    <property type="protein sequence ID" value="GFE66021.1"/>
    <property type="molecule type" value="Genomic_DNA"/>
</dbReference>
<name>A0A6N6JI56_9RHOB</name>
<dbReference type="SUPFAM" id="SSF53335">
    <property type="entry name" value="S-adenosyl-L-methionine-dependent methyltransferases"/>
    <property type="match status" value="1"/>
</dbReference>
<dbReference type="Proteomes" id="UP000436822">
    <property type="component" value="Unassembled WGS sequence"/>
</dbReference>
<evidence type="ECO:0000313" key="2">
    <source>
        <dbReference type="Proteomes" id="UP000436822"/>
    </source>
</evidence>
<organism evidence="1 2">
    <name type="scientific">Litoreibacter roseus</name>
    <dbReference type="NCBI Taxonomy" id="2601869"/>
    <lineage>
        <taxon>Bacteria</taxon>
        <taxon>Pseudomonadati</taxon>
        <taxon>Pseudomonadota</taxon>
        <taxon>Alphaproteobacteria</taxon>
        <taxon>Rhodobacterales</taxon>
        <taxon>Roseobacteraceae</taxon>
        <taxon>Litoreibacter</taxon>
    </lineage>
</organism>